<keyword evidence="3" id="KW-1185">Reference proteome</keyword>
<sequence length="56" mass="6906">MQCRLFRVNSLRFVIFRCIFDLENKAIFLHYKKVRVQIVCVCVCYLILYIWFVVEN</sequence>
<feature type="transmembrane region" description="Helical" evidence="1">
    <location>
        <begin position="34"/>
        <end position="54"/>
    </location>
</feature>
<evidence type="ECO:0000313" key="3">
    <source>
        <dbReference type="Proteomes" id="UP000203846"/>
    </source>
</evidence>
<accession>C3TWR3</accession>
<protein>
    <submittedName>
        <fullName evidence="2">Uncharacterized protein</fullName>
    </submittedName>
</protein>
<organism evidence="2 3">
    <name type="scientific">Euproctis pseudoconspersa nucleopolyhedrovirus</name>
    <dbReference type="NCBI Taxonomy" id="307467"/>
    <lineage>
        <taxon>Viruses</taxon>
        <taxon>Viruses incertae sedis</taxon>
        <taxon>Naldaviricetes</taxon>
        <taxon>Lefavirales</taxon>
        <taxon>Baculoviridae</taxon>
        <taxon>Alphabaculovirus</taxon>
        <taxon>Alphabaculovirus eupseudoconspersae</taxon>
    </lineage>
</organism>
<name>C3TWR3_9ABAC</name>
<dbReference type="Proteomes" id="UP000203846">
    <property type="component" value="Segment"/>
</dbReference>
<evidence type="ECO:0000313" key="2">
    <source>
        <dbReference type="EMBL" id="ACO53455.1"/>
    </source>
</evidence>
<dbReference type="KEGG" id="vg:7804671"/>
<keyword evidence="1" id="KW-0472">Membrane</keyword>
<keyword evidence="1" id="KW-1133">Transmembrane helix</keyword>
<dbReference type="RefSeq" id="YP_002854615.1">
    <property type="nucleotide sequence ID" value="NC_012639.1"/>
</dbReference>
<reference evidence="2 3" key="1">
    <citation type="journal article" date="2009" name="Virus Genes">
        <title>Morphology and genome of Euproctis pseudoconspersa nucleopolyhedrovirus.</title>
        <authorList>
            <person name="Tang X.D."/>
            <person name="Xiao Q."/>
            <person name="Ma X.C."/>
            <person name="Zhu Z.R."/>
            <person name="Zhang C.X."/>
        </authorList>
    </citation>
    <scope>NUCLEOTIDE SEQUENCE [LARGE SCALE GENOMIC DNA]</scope>
    <source>
        <strain evidence="2 3">Hangzhou</strain>
    </source>
</reference>
<keyword evidence="1" id="KW-0812">Transmembrane</keyword>
<proteinExistence type="predicted"/>
<dbReference type="EMBL" id="FJ227128">
    <property type="protein sequence ID" value="ACO53455.1"/>
    <property type="molecule type" value="Genomic_DNA"/>
</dbReference>
<dbReference type="GeneID" id="7804671"/>
<evidence type="ECO:0000256" key="1">
    <source>
        <dbReference type="SAM" id="Phobius"/>
    </source>
</evidence>